<dbReference type="EMBL" id="CP001824">
    <property type="protein sequence ID" value="ACZ40402.1"/>
    <property type="molecule type" value="Genomic_DNA"/>
</dbReference>
<accession>D1C9A9</accession>
<organism evidence="2 3">
    <name type="scientific">Sphaerobacter thermophilus (strain ATCC 49802 / DSM 20745 / KCCM 41009 / NCIMB 13125 / S 6022)</name>
    <dbReference type="NCBI Taxonomy" id="479434"/>
    <lineage>
        <taxon>Bacteria</taxon>
        <taxon>Pseudomonadati</taxon>
        <taxon>Thermomicrobiota</taxon>
        <taxon>Thermomicrobia</taxon>
        <taxon>Sphaerobacterales</taxon>
        <taxon>Sphaerobacterineae</taxon>
        <taxon>Sphaerobacteraceae</taxon>
        <taxon>Sphaerobacter</taxon>
    </lineage>
</organism>
<dbReference type="RefSeq" id="WP_012873437.1">
    <property type="nucleotide sequence ID" value="NC_013524.1"/>
</dbReference>
<proteinExistence type="predicted"/>
<keyword evidence="3" id="KW-1185">Reference proteome</keyword>
<dbReference type="Pfam" id="PF02515">
    <property type="entry name" value="CoA_transf_3"/>
    <property type="match status" value="1"/>
</dbReference>
<evidence type="ECO:0000313" key="3">
    <source>
        <dbReference type="Proteomes" id="UP000002027"/>
    </source>
</evidence>
<evidence type="ECO:0000256" key="1">
    <source>
        <dbReference type="ARBA" id="ARBA00022679"/>
    </source>
</evidence>
<dbReference type="GO" id="GO:0033608">
    <property type="term" value="F:formyl-CoA transferase activity"/>
    <property type="evidence" value="ECO:0007669"/>
    <property type="project" value="UniProtKB-EC"/>
</dbReference>
<dbReference type="eggNOG" id="COG1804">
    <property type="taxonomic scope" value="Bacteria"/>
</dbReference>
<name>D1C9A9_SPHTD</name>
<dbReference type="PANTHER" id="PTHR48207">
    <property type="entry name" value="SUCCINATE--HYDROXYMETHYLGLUTARATE COA-TRANSFERASE"/>
    <property type="match status" value="1"/>
</dbReference>
<dbReference type="InterPro" id="IPR003673">
    <property type="entry name" value="CoA-Trfase_fam_III"/>
</dbReference>
<dbReference type="PANTHER" id="PTHR48207:SF3">
    <property type="entry name" value="SUCCINATE--HYDROXYMETHYLGLUTARATE COA-TRANSFERASE"/>
    <property type="match status" value="1"/>
</dbReference>
<dbReference type="Gene3D" id="3.30.1540.10">
    <property type="entry name" value="formyl-coa transferase, domain 3"/>
    <property type="match status" value="1"/>
</dbReference>
<dbReference type="EC" id="2.8.3.16" evidence="2"/>
<dbReference type="Gene3D" id="3.40.50.10540">
    <property type="entry name" value="Crotonobetainyl-coa:carnitine coa-transferase, domain 1"/>
    <property type="match status" value="1"/>
</dbReference>
<evidence type="ECO:0000313" key="2">
    <source>
        <dbReference type="EMBL" id="ACZ40402.1"/>
    </source>
</evidence>
<gene>
    <name evidence="2" type="ordered locus">Sthe_2999</name>
</gene>
<dbReference type="InParanoid" id="D1C9A9"/>
<protein>
    <submittedName>
        <fullName evidence="2">Formyl-CoA transferase</fullName>
        <ecNumber evidence="2">2.8.3.16</ecNumber>
    </submittedName>
</protein>
<dbReference type="Proteomes" id="UP000002027">
    <property type="component" value="Chromosome 2"/>
</dbReference>
<dbReference type="SUPFAM" id="SSF89796">
    <property type="entry name" value="CoA-transferase family III (CaiB/BaiF)"/>
    <property type="match status" value="1"/>
</dbReference>
<dbReference type="InterPro" id="IPR044855">
    <property type="entry name" value="CoA-Trfase_III_dom3_sf"/>
</dbReference>
<sequence>MPEQERSQPMPLAGVRVLDLGRHQAGPTCAMWLGDLGADVIKIENPDRGEDGRASGPPFFHGESAFFLSANRNKRSLALDIKRPEGQEIFRRLAAEADVVIENFRPGVMDALNIGYARVSALNPRIIYCSISGFGADGPYADRPGLDQIIQGVSGLMSVTGFEGGEPVRVGIPIADLVTGLFGAYGVLAALQARERTGRGQHIQTSLLECMVGLMSFQAVRYLNGAGTPPPAGNHHPINAPYGVFRAKDGYLTLGATGEKRWRKLCEILGTEEWLTDPRFATNGARHENRLLLADLISEKLQARTADEWERIFNEAGIPCGPIYRVDQALEHPQVRHREMVVERAHPTMGTVRLLGVPVKFSETPAGLHRVPPLFAEHTDEILREIGISDDEIERLREAGIVRSGPATPGTEEP</sequence>
<reference evidence="2 3" key="2">
    <citation type="journal article" date="2010" name="Stand. Genomic Sci.">
        <title>Complete genome sequence of Desulfohalobium retbaense type strain (HR(100)).</title>
        <authorList>
            <person name="Spring S."/>
            <person name="Nolan M."/>
            <person name="Lapidus A."/>
            <person name="Glavina Del Rio T."/>
            <person name="Copeland A."/>
            <person name="Tice H."/>
            <person name="Cheng J.F."/>
            <person name="Lucas S."/>
            <person name="Land M."/>
            <person name="Chen F."/>
            <person name="Bruce D."/>
            <person name="Goodwin L."/>
            <person name="Pitluck S."/>
            <person name="Ivanova N."/>
            <person name="Mavromatis K."/>
            <person name="Mikhailova N."/>
            <person name="Pati A."/>
            <person name="Chen A."/>
            <person name="Palaniappan K."/>
            <person name="Hauser L."/>
            <person name="Chang Y.J."/>
            <person name="Jeffries C.D."/>
            <person name="Munk C."/>
            <person name="Kiss H."/>
            <person name="Chain P."/>
            <person name="Han C."/>
            <person name="Brettin T."/>
            <person name="Detter J.C."/>
            <person name="Schuler E."/>
            <person name="Goker M."/>
            <person name="Rohde M."/>
            <person name="Bristow J."/>
            <person name="Eisen J.A."/>
            <person name="Markowitz V."/>
            <person name="Hugenholtz P."/>
            <person name="Kyrpides N.C."/>
            <person name="Klenk H.P."/>
        </authorList>
    </citation>
    <scope>NUCLEOTIDE SEQUENCE [LARGE SCALE GENOMIC DNA]</scope>
    <source>
        <strain evidence="3">ATCC 49802 / DSM 20745 / S 6022</strain>
    </source>
</reference>
<dbReference type="InterPro" id="IPR023606">
    <property type="entry name" value="CoA-Trfase_III_dom_1_sf"/>
</dbReference>
<dbReference type="AlphaFoldDB" id="D1C9A9"/>
<dbReference type="KEGG" id="sti:Sthe_2999"/>
<keyword evidence="1 2" id="KW-0808">Transferase</keyword>
<reference evidence="3" key="1">
    <citation type="submission" date="2009-11" db="EMBL/GenBank/DDBJ databases">
        <title>The complete chromosome 2 of Sphaerobacter thermophilus DSM 20745.</title>
        <authorList>
            <person name="Lucas S."/>
            <person name="Copeland A."/>
            <person name="Lapidus A."/>
            <person name="Glavina del Rio T."/>
            <person name="Dalin E."/>
            <person name="Tice H."/>
            <person name="Bruce D."/>
            <person name="Goodwin L."/>
            <person name="Pitluck S."/>
            <person name="Kyrpides N."/>
            <person name="Mavromatis K."/>
            <person name="Ivanova N."/>
            <person name="Mikhailova N."/>
            <person name="LaButti K.M."/>
            <person name="Clum A."/>
            <person name="Sun H.I."/>
            <person name="Brettin T."/>
            <person name="Detter J.C."/>
            <person name="Han C."/>
            <person name="Larimer F."/>
            <person name="Land M."/>
            <person name="Hauser L."/>
            <person name="Markowitz V."/>
            <person name="Cheng J.F."/>
            <person name="Hugenholtz P."/>
            <person name="Woyke T."/>
            <person name="Wu D."/>
            <person name="Steenblock K."/>
            <person name="Schneider S."/>
            <person name="Pukall R."/>
            <person name="Goeker M."/>
            <person name="Klenk H.P."/>
            <person name="Eisen J.A."/>
        </authorList>
    </citation>
    <scope>NUCLEOTIDE SEQUENCE [LARGE SCALE GENOMIC DNA]</scope>
    <source>
        <strain evidence="3">ATCC 49802 / DSM 20745 / S 6022</strain>
    </source>
</reference>
<dbReference type="InterPro" id="IPR050483">
    <property type="entry name" value="CoA-transferase_III_domain"/>
</dbReference>
<dbReference type="HOGENOM" id="CLU_033975_2_1_0"/>